<dbReference type="InParanoid" id="A0A6P8YBP4"/>
<accession>A0A6P8YBP4</accession>
<name>A0A6P8YBP4_THRPL</name>
<feature type="region of interest" description="Disordered" evidence="2">
    <location>
        <begin position="296"/>
        <end position="338"/>
    </location>
</feature>
<dbReference type="Pfam" id="PF23649">
    <property type="entry name" value="FKBP15"/>
    <property type="match status" value="1"/>
</dbReference>
<feature type="region of interest" description="Disordered" evidence="2">
    <location>
        <begin position="34"/>
        <end position="64"/>
    </location>
</feature>
<reference evidence="5" key="1">
    <citation type="submission" date="2025-08" db="UniProtKB">
        <authorList>
            <consortium name="RefSeq"/>
        </authorList>
    </citation>
    <scope>IDENTIFICATION</scope>
    <source>
        <tissue evidence="5">Total insect</tissue>
    </source>
</reference>
<dbReference type="AlphaFoldDB" id="A0A6P8YBP4"/>
<feature type="compositionally biased region" description="Polar residues" evidence="2">
    <location>
        <begin position="878"/>
        <end position="917"/>
    </location>
</feature>
<feature type="compositionally biased region" description="Low complexity" evidence="2">
    <location>
        <begin position="307"/>
        <end position="318"/>
    </location>
</feature>
<dbReference type="GeneID" id="117641180"/>
<dbReference type="KEGG" id="tpal:117641180"/>
<organism evidence="5">
    <name type="scientific">Thrips palmi</name>
    <name type="common">Melon thrips</name>
    <dbReference type="NCBI Taxonomy" id="161013"/>
    <lineage>
        <taxon>Eukaryota</taxon>
        <taxon>Metazoa</taxon>
        <taxon>Ecdysozoa</taxon>
        <taxon>Arthropoda</taxon>
        <taxon>Hexapoda</taxon>
        <taxon>Insecta</taxon>
        <taxon>Pterygota</taxon>
        <taxon>Neoptera</taxon>
        <taxon>Paraneoptera</taxon>
        <taxon>Thysanoptera</taxon>
        <taxon>Terebrantia</taxon>
        <taxon>Thripoidea</taxon>
        <taxon>Thripidae</taxon>
        <taxon>Thrips</taxon>
    </lineage>
</organism>
<proteinExistence type="predicted"/>
<evidence type="ECO:0000313" key="4">
    <source>
        <dbReference type="Proteomes" id="UP000515158"/>
    </source>
</evidence>
<dbReference type="PANTHER" id="PTHR44927:SF1">
    <property type="entry name" value="FK506-BINDING PROTEIN 15"/>
    <property type="match status" value="1"/>
</dbReference>
<sequence length="954" mass="105071">MFGAADDDDLDFNPAAGSKLASLFNVLEKSSEKGNSSLTYTAPKQPKQKVQHEGLASSRKPSLTSTSATNKLSLIVVKAVTSFKLEGGSYNPQGKLGLALLGNSESRLFQLLLYKGKQQQITSVKISPNFQFTVQPHLYASFYDDRTQNWSIMFENKDDAVEFTTQVAVARYRSAGPSQEIIITQELLPGTGDCIKENETIQLKLLAQPFQANSVQVADLRKPMLECAISHTLEASGWSAGILGAASGSVCVILVPLSVQLPWLTSKRNEPLLVETHISNDKSLNVNQAKDLPMAEEKLSKQSTKVDSAADSSTEDSSVLSRSASIKEALSNSPRSNKASIISRMARMGQATLPLKGAITCNPSDSEETEDDTGTVGRSKPPPKAYGNVKLRSALRQQVATQPSMGGATPAAMAVVQTPVHWNQHQQNLMPKTGNDGSMVQIVSSEGQLFSLNAQQQLPIVATTSTMMSPTDTSTAHMSMFLSEARIQNTEMRMNLSKFGDKIDHLITKVDNLQMSSGSPSPTTAPAIGLEPNALLFSIEKLVKDNQSLNMEIAEKNKRLDEQNERIFSLLNTNSKFLEQSGSLLEQKQLQEQNKKKHEEQIQQQELQAQLIQQIREEKIGLGNQLASLQNQLASVQELVQALQKSNKELNQELEVMRSRLQEKESNIRDMEMAKQNSVGDDAQLNQALEIQKKSNSQLQDQISNLIDQAKTEKDKFKNLEQEHMMEVNELKSQLRKLSDSHAKVVSNLEIKCKEANELLLHKPKQVEDGSALLLENMITDVKLLMNTLHKGLNQQFAPDQSYDGTQIRSLISAVVKREALLFVGKMEKQCTSANNSSEISRGLSKFTSSSAASSNVVMKEDQKPKELAGPADDEFFSGSTQNKLETSVVQNSRKMSENESISNIEKLSTHSLQGAESLSDGKEKDPSMETTWRPSPPPPPLFHDEDDSDDWLT</sequence>
<feature type="region of interest" description="Disordered" evidence="2">
    <location>
        <begin position="851"/>
        <end position="954"/>
    </location>
</feature>
<dbReference type="RefSeq" id="XP_034234215.1">
    <property type="nucleotide sequence ID" value="XM_034378324.1"/>
</dbReference>
<evidence type="ECO:0000313" key="5">
    <source>
        <dbReference type="RefSeq" id="XP_034234215.1"/>
    </source>
</evidence>
<feature type="coiled-coil region" evidence="1">
    <location>
        <begin position="539"/>
        <end position="741"/>
    </location>
</feature>
<protein>
    <submittedName>
        <fullName evidence="5">FK506-binding protein 15-like</fullName>
    </submittedName>
</protein>
<evidence type="ECO:0000256" key="1">
    <source>
        <dbReference type="SAM" id="Coils"/>
    </source>
</evidence>
<keyword evidence="4" id="KW-1185">Reference proteome</keyword>
<evidence type="ECO:0000256" key="2">
    <source>
        <dbReference type="SAM" id="MobiDB-lite"/>
    </source>
</evidence>
<feature type="compositionally biased region" description="Acidic residues" evidence="2">
    <location>
        <begin position="945"/>
        <end position="954"/>
    </location>
</feature>
<feature type="compositionally biased region" description="Polar residues" evidence="2">
    <location>
        <begin position="319"/>
        <end position="338"/>
    </location>
</feature>
<evidence type="ECO:0000259" key="3">
    <source>
        <dbReference type="Pfam" id="PF23649"/>
    </source>
</evidence>
<dbReference type="InterPro" id="IPR056598">
    <property type="entry name" value="FKBP-15_dom"/>
</dbReference>
<dbReference type="PANTHER" id="PTHR44927">
    <property type="entry name" value="FK506-BINDING PROTEIN 15"/>
    <property type="match status" value="1"/>
</dbReference>
<feature type="region of interest" description="Disordered" evidence="2">
    <location>
        <begin position="356"/>
        <end position="387"/>
    </location>
</feature>
<dbReference type="Proteomes" id="UP000515158">
    <property type="component" value="Unplaced"/>
</dbReference>
<keyword evidence="1" id="KW-0175">Coiled coil</keyword>
<dbReference type="OrthoDB" id="5842926at2759"/>
<feature type="domain" description="FK506-binding protein 15-like" evidence="3">
    <location>
        <begin position="530"/>
        <end position="747"/>
    </location>
</feature>
<gene>
    <name evidence="5" type="primary">LOC117641180</name>
</gene>